<dbReference type="EMBL" id="WHWB01032538">
    <property type="protein sequence ID" value="KAJ7425284.1"/>
    <property type="molecule type" value="Genomic_DNA"/>
</dbReference>
<evidence type="ECO:0000313" key="1">
    <source>
        <dbReference type="EMBL" id="KAJ7425284.1"/>
    </source>
</evidence>
<dbReference type="Proteomes" id="UP001145742">
    <property type="component" value="Unassembled WGS sequence"/>
</dbReference>
<name>A0ABQ9DT29_9PASS</name>
<organism evidence="1 2">
    <name type="scientific">Willisornis vidua</name>
    <name type="common">Xingu scale-backed antbird</name>
    <dbReference type="NCBI Taxonomy" id="1566151"/>
    <lineage>
        <taxon>Eukaryota</taxon>
        <taxon>Metazoa</taxon>
        <taxon>Chordata</taxon>
        <taxon>Craniata</taxon>
        <taxon>Vertebrata</taxon>
        <taxon>Euteleostomi</taxon>
        <taxon>Archelosauria</taxon>
        <taxon>Archosauria</taxon>
        <taxon>Dinosauria</taxon>
        <taxon>Saurischia</taxon>
        <taxon>Theropoda</taxon>
        <taxon>Coelurosauria</taxon>
        <taxon>Aves</taxon>
        <taxon>Neognathae</taxon>
        <taxon>Neoaves</taxon>
        <taxon>Telluraves</taxon>
        <taxon>Australaves</taxon>
        <taxon>Passeriformes</taxon>
        <taxon>Thamnophilidae</taxon>
        <taxon>Willisornis</taxon>
    </lineage>
</organism>
<keyword evidence="2" id="KW-1185">Reference proteome</keyword>
<reference evidence="1" key="1">
    <citation type="submission" date="2019-10" db="EMBL/GenBank/DDBJ databases">
        <authorList>
            <person name="Soares A.E.R."/>
            <person name="Aleixo A."/>
            <person name="Schneider P."/>
            <person name="Miyaki C.Y."/>
            <person name="Schneider M.P."/>
            <person name="Mello C."/>
            <person name="Vasconcelos A.T.R."/>
        </authorList>
    </citation>
    <scope>NUCLEOTIDE SEQUENCE</scope>
    <source>
        <tissue evidence="1">Muscle</tissue>
    </source>
</reference>
<accession>A0ABQ9DT29</accession>
<gene>
    <name evidence="1" type="ORF">WISP_24066</name>
</gene>
<dbReference type="PANTHER" id="PTHR33332">
    <property type="entry name" value="REVERSE TRANSCRIPTASE DOMAIN-CONTAINING PROTEIN"/>
    <property type="match status" value="1"/>
</dbReference>
<sequence length="179" mass="20857">MESGNQKANCVLSCIKNNVTSRLKKVILSLYSALMRTHMEYCFQFWGLQHKKNVDLLGQVQRRVTNMNIGLEHPFCEDRWIGLGLFSLEKRMLWRFLIGAFQCLKGAYRKAAEEYFTSECSTWRHGIKLKEYGFALVVRKKFFTIKVVRDWNRLPREVVDAPSLEVFKARLNGALSSLV</sequence>
<evidence type="ECO:0000313" key="2">
    <source>
        <dbReference type="Proteomes" id="UP001145742"/>
    </source>
</evidence>
<comment type="caution">
    <text evidence="1">The sequence shown here is derived from an EMBL/GenBank/DDBJ whole genome shotgun (WGS) entry which is preliminary data.</text>
</comment>
<protein>
    <submittedName>
        <fullName evidence="1">Uncharacterized protein</fullName>
    </submittedName>
</protein>
<proteinExistence type="predicted"/>